<evidence type="ECO:0000256" key="1">
    <source>
        <dbReference type="SAM" id="MobiDB-lite"/>
    </source>
</evidence>
<organism evidence="2 3">
    <name type="scientific">Penicillium subrubescens</name>
    <dbReference type="NCBI Taxonomy" id="1316194"/>
    <lineage>
        <taxon>Eukaryota</taxon>
        <taxon>Fungi</taxon>
        <taxon>Dikarya</taxon>
        <taxon>Ascomycota</taxon>
        <taxon>Pezizomycotina</taxon>
        <taxon>Eurotiomycetes</taxon>
        <taxon>Eurotiomycetidae</taxon>
        <taxon>Eurotiales</taxon>
        <taxon>Aspergillaceae</taxon>
        <taxon>Penicillium</taxon>
    </lineage>
</organism>
<accession>A0A1Q5UAL4</accession>
<dbReference type="AlphaFoldDB" id="A0A1Q5UAL4"/>
<dbReference type="STRING" id="1316194.A0A1Q5UAL4"/>
<protein>
    <submittedName>
        <fullName evidence="2">Uncharacterized protein</fullName>
    </submittedName>
</protein>
<feature type="region of interest" description="Disordered" evidence="1">
    <location>
        <begin position="49"/>
        <end position="89"/>
    </location>
</feature>
<dbReference type="Proteomes" id="UP000186955">
    <property type="component" value="Unassembled WGS sequence"/>
</dbReference>
<sequence length="89" mass="9884">MEMSKSDCDALSSDVLRKLLEAPPEPGDMQTEREARAQLIQDLTNLEEDISESEGDTQPPRDNLHMLTTTSEWKGSDNSQNYAGARSSL</sequence>
<dbReference type="EMBL" id="MNBE01000508">
    <property type="protein sequence ID" value="OKP09515.1"/>
    <property type="molecule type" value="Genomic_DNA"/>
</dbReference>
<keyword evidence="3" id="KW-1185">Reference proteome</keyword>
<proteinExistence type="predicted"/>
<evidence type="ECO:0000313" key="3">
    <source>
        <dbReference type="Proteomes" id="UP000186955"/>
    </source>
</evidence>
<gene>
    <name evidence="2" type="ORF">PENSUB_5137</name>
</gene>
<name>A0A1Q5UAL4_9EURO</name>
<evidence type="ECO:0000313" key="2">
    <source>
        <dbReference type="EMBL" id="OKP09515.1"/>
    </source>
</evidence>
<reference evidence="2 3" key="1">
    <citation type="submission" date="2016-10" db="EMBL/GenBank/DDBJ databases">
        <title>Genome sequence of the ascomycete fungus Penicillium subrubescens.</title>
        <authorList>
            <person name="De Vries R.P."/>
            <person name="Peng M."/>
            <person name="Dilokpimol A."/>
            <person name="Hilden K."/>
            <person name="Makela M.R."/>
            <person name="Grigoriev I."/>
            <person name="Riley R."/>
            <person name="Granchi Z."/>
        </authorList>
    </citation>
    <scope>NUCLEOTIDE SEQUENCE [LARGE SCALE GENOMIC DNA]</scope>
    <source>
        <strain evidence="2 3">CBS 132785</strain>
    </source>
</reference>
<comment type="caution">
    <text evidence="2">The sequence shown here is derived from an EMBL/GenBank/DDBJ whole genome shotgun (WGS) entry which is preliminary data.</text>
</comment>
<feature type="compositionally biased region" description="Polar residues" evidence="1">
    <location>
        <begin position="66"/>
        <end position="89"/>
    </location>
</feature>